<accession>A0A8S3K5Z5</accession>
<dbReference type="InterPro" id="IPR050352">
    <property type="entry name" value="ABCG_transporters"/>
</dbReference>
<gene>
    <name evidence="8" type="ORF">SMN809_LOCUS84752</name>
</gene>
<dbReference type="InterPro" id="IPR003439">
    <property type="entry name" value="ABC_transporter-like_ATP-bd"/>
</dbReference>
<dbReference type="SUPFAM" id="SSF52540">
    <property type="entry name" value="P-loop containing nucleoside triphosphate hydrolases"/>
    <property type="match status" value="1"/>
</dbReference>
<comment type="similarity">
    <text evidence="2">Belongs to the ABC transporter superfamily. ABCG family. Eye pigment precursor importer (TC 3.A.1.204) subfamily.</text>
</comment>
<dbReference type="EMBL" id="CAJOBI010361409">
    <property type="protein sequence ID" value="CAF5226366.1"/>
    <property type="molecule type" value="Genomic_DNA"/>
</dbReference>
<reference evidence="8" key="1">
    <citation type="submission" date="2021-02" db="EMBL/GenBank/DDBJ databases">
        <authorList>
            <person name="Nowell W R."/>
        </authorList>
    </citation>
    <scope>NUCLEOTIDE SEQUENCE</scope>
</reference>
<evidence type="ECO:0000256" key="6">
    <source>
        <dbReference type="ARBA" id="ARBA00023136"/>
    </source>
</evidence>
<evidence type="ECO:0000259" key="7">
    <source>
        <dbReference type="Pfam" id="PF00005"/>
    </source>
</evidence>
<evidence type="ECO:0000256" key="5">
    <source>
        <dbReference type="ARBA" id="ARBA00022989"/>
    </source>
</evidence>
<dbReference type="Pfam" id="PF00005">
    <property type="entry name" value="ABC_tran"/>
    <property type="match status" value="1"/>
</dbReference>
<dbReference type="Gene3D" id="3.40.50.300">
    <property type="entry name" value="P-loop containing nucleotide triphosphate hydrolases"/>
    <property type="match status" value="1"/>
</dbReference>
<dbReference type="PANTHER" id="PTHR48041:SF116">
    <property type="entry name" value="PROTEIN BROWN"/>
    <property type="match status" value="1"/>
</dbReference>
<dbReference type="InterPro" id="IPR027417">
    <property type="entry name" value="P-loop_NTPase"/>
</dbReference>
<keyword evidence="5" id="KW-1133">Transmembrane helix</keyword>
<organism evidence="8 9">
    <name type="scientific">Rotaria magnacalcarata</name>
    <dbReference type="NCBI Taxonomy" id="392030"/>
    <lineage>
        <taxon>Eukaryota</taxon>
        <taxon>Metazoa</taxon>
        <taxon>Spiralia</taxon>
        <taxon>Gnathifera</taxon>
        <taxon>Rotifera</taxon>
        <taxon>Eurotatoria</taxon>
        <taxon>Bdelloidea</taxon>
        <taxon>Philodinida</taxon>
        <taxon>Philodinidae</taxon>
        <taxon>Rotaria</taxon>
    </lineage>
</organism>
<sequence length="95" mass="10421">MFSANVRLSTEYSTIEKSKIVDDVIVQLGLEKCADTVVGTEFKRGVSGGERKRTNIGMELVLSPRILFLDEPTTGLDSSTARSVMECLHQLSRTG</sequence>
<evidence type="ECO:0000256" key="1">
    <source>
        <dbReference type="ARBA" id="ARBA00004141"/>
    </source>
</evidence>
<evidence type="ECO:0000313" key="8">
    <source>
        <dbReference type="EMBL" id="CAF5226366.1"/>
    </source>
</evidence>
<name>A0A8S3K5Z5_9BILA</name>
<proteinExistence type="inferred from homology"/>
<keyword evidence="6" id="KW-0472">Membrane</keyword>
<comment type="caution">
    <text evidence="8">The sequence shown here is derived from an EMBL/GenBank/DDBJ whole genome shotgun (WGS) entry which is preliminary data.</text>
</comment>
<dbReference type="Proteomes" id="UP000676336">
    <property type="component" value="Unassembled WGS sequence"/>
</dbReference>
<dbReference type="GO" id="GO:0042626">
    <property type="term" value="F:ATPase-coupled transmembrane transporter activity"/>
    <property type="evidence" value="ECO:0007669"/>
    <property type="project" value="TreeGrafter"/>
</dbReference>
<dbReference type="GO" id="GO:0005524">
    <property type="term" value="F:ATP binding"/>
    <property type="evidence" value="ECO:0007669"/>
    <property type="project" value="InterPro"/>
</dbReference>
<dbReference type="PANTHER" id="PTHR48041">
    <property type="entry name" value="ABC TRANSPORTER G FAMILY MEMBER 28"/>
    <property type="match status" value="1"/>
</dbReference>
<evidence type="ECO:0000256" key="3">
    <source>
        <dbReference type="ARBA" id="ARBA00022448"/>
    </source>
</evidence>
<evidence type="ECO:0000256" key="4">
    <source>
        <dbReference type="ARBA" id="ARBA00022692"/>
    </source>
</evidence>
<evidence type="ECO:0000256" key="2">
    <source>
        <dbReference type="ARBA" id="ARBA00005814"/>
    </source>
</evidence>
<feature type="non-terminal residue" evidence="8">
    <location>
        <position position="1"/>
    </location>
</feature>
<dbReference type="GO" id="GO:0005886">
    <property type="term" value="C:plasma membrane"/>
    <property type="evidence" value="ECO:0007669"/>
    <property type="project" value="TreeGrafter"/>
</dbReference>
<comment type="subcellular location">
    <subcellularLocation>
        <location evidence="1">Membrane</location>
        <topology evidence="1">Multi-pass membrane protein</topology>
    </subcellularLocation>
</comment>
<keyword evidence="3" id="KW-0813">Transport</keyword>
<feature type="domain" description="ABC transporter" evidence="7">
    <location>
        <begin position="13"/>
        <end position="74"/>
    </location>
</feature>
<dbReference type="AlphaFoldDB" id="A0A8S3K5Z5"/>
<keyword evidence="4" id="KW-0812">Transmembrane</keyword>
<evidence type="ECO:0000313" key="9">
    <source>
        <dbReference type="Proteomes" id="UP000676336"/>
    </source>
</evidence>
<dbReference type="GO" id="GO:0016887">
    <property type="term" value="F:ATP hydrolysis activity"/>
    <property type="evidence" value="ECO:0007669"/>
    <property type="project" value="InterPro"/>
</dbReference>
<protein>
    <recommendedName>
        <fullName evidence="7">ABC transporter domain-containing protein</fullName>
    </recommendedName>
</protein>